<dbReference type="AlphaFoldDB" id="U4LCS8"/>
<gene>
    <name evidence="1" type="ORF">PCON_03422</name>
</gene>
<name>U4LCS8_PYROM</name>
<proteinExistence type="predicted"/>
<protein>
    <submittedName>
        <fullName evidence="1">Uncharacterized protein</fullName>
    </submittedName>
</protein>
<keyword evidence="2" id="KW-1185">Reference proteome</keyword>
<accession>U4LCS8</accession>
<dbReference type="Proteomes" id="UP000018144">
    <property type="component" value="Unassembled WGS sequence"/>
</dbReference>
<evidence type="ECO:0000313" key="2">
    <source>
        <dbReference type="Proteomes" id="UP000018144"/>
    </source>
</evidence>
<reference evidence="1 2" key="1">
    <citation type="journal article" date="2013" name="PLoS Genet.">
        <title>The genome and development-dependent transcriptomes of Pyronema confluens: a window into fungal evolution.</title>
        <authorList>
            <person name="Traeger S."/>
            <person name="Altegoer F."/>
            <person name="Freitag M."/>
            <person name="Gabaldon T."/>
            <person name="Kempken F."/>
            <person name="Kumar A."/>
            <person name="Marcet-Houben M."/>
            <person name="Poggeler S."/>
            <person name="Stajich J.E."/>
            <person name="Nowrousian M."/>
        </authorList>
    </citation>
    <scope>NUCLEOTIDE SEQUENCE [LARGE SCALE GENOMIC DNA]</scope>
    <source>
        <strain evidence="2">CBS 100304</strain>
        <tissue evidence="1">Vegetative mycelium</tissue>
    </source>
</reference>
<evidence type="ECO:0000313" key="1">
    <source>
        <dbReference type="EMBL" id="CCX16681.1"/>
    </source>
</evidence>
<organism evidence="1 2">
    <name type="scientific">Pyronema omphalodes (strain CBS 100304)</name>
    <name type="common">Pyronema confluens</name>
    <dbReference type="NCBI Taxonomy" id="1076935"/>
    <lineage>
        <taxon>Eukaryota</taxon>
        <taxon>Fungi</taxon>
        <taxon>Dikarya</taxon>
        <taxon>Ascomycota</taxon>
        <taxon>Pezizomycotina</taxon>
        <taxon>Pezizomycetes</taxon>
        <taxon>Pezizales</taxon>
        <taxon>Pyronemataceae</taxon>
        <taxon>Pyronema</taxon>
    </lineage>
</organism>
<dbReference type="EMBL" id="HF936498">
    <property type="protein sequence ID" value="CCX16681.1"/>
    <property type="molecule type" value="Genomic_DNA"/>
</dbReference>
<sequence>MQRLLIFYMTTPNQTSLCRAMDPPGTPDL</sequence>